<organism evidence="1 2">
    <name type="scientific">Pseudonocardia xinjiangensis</name>
    <dbReference type="NCBI Taxonomy" id="75289"/>
    <lineage>
        <taxon>Bacteria</taxon>
        <taxon>Bacillati</taxon>
        <taxon>Actinomycetota</taxon>
        <taxon>Actinomycetes</taxon>
        <taxon>Pseudonocardiales</taxon>
        <taxon>Pseudonocardiaceae</taxon>
        <taxon>Pseudonocardia</taxon>
    </lineage>
</organism>
<dbReference type="RefSeq" id="WP_169395572.1">
    <property type="nucleotide sequence ID" value="NZ_BAAAJH010000001.1"/>
</dbReference>
<dbReference type="Proteomes" id="UP001296706">
    <property type="component" value="Unassembled WGS sequence"/>
</dbReference>
<keyword evidence="2" id="KW-1185">Reference proteome</keyword>
<evidence type="ECO:0008006" key="3">
    <source>
        <dbReference type="Google" id="ProtNLM"/>
    </source>
</evidence>
<evidence type="ECO:0000313" key="1">
    <source>
        <dbReference type="EMBL" id="NMH77495.1"/>
    </source>
</evidence>
<reference evidence="1 2" key="1">
    <citation type="submission" date="2020-04" db="EMBL/GenBank/DDBJ databases">
        <authorList>
            <person name="Klaysubun C."/>
            <person name="Duangmal K."/>
            <person name="Lipun K."/>
        </authorList>
    </citation>
    <scope>NUCLEOTIDE SEQUENCE [LARGE SCALE GENOMIC DNA]</scope>
    <source>
        <strain evidence="1 2">JCM 11839</strain>
    </source>
</reference>
<sequence length="48" mass="5432">MVQRVMGHERASTTLDLYTRRTDDSFRILRELDDQTPEDGPTGALVPA</sequence>
<protein>
    <recommendedName>
        <fullName evidence="3">Phage integrase family protein</fullName>
    </recommendedName>
</protein>
<gene>
    <name evidence="1" type="ORF">HF577_10420</name>
</gene>
<evidence type="ECO:0000313" key="2">
    <source>
        <dbReference type="Proteomes" id="UP001296706"/>
    </source>
</evidence>
<comment type="caution">
    <text evidence="1">The sequence shown here is derived from an EMBL/GenBank/DDBJ whole genome shotgun (WGS) entry which is preliminary data.</text>
</comment>
<dbReference type="EMBL" id="JAAXKY010000025">
    <property type="protein sequence ID" value="NMH77495.1"/>
    <property type="molecule type" value="Genomic_DNA"/>
</dbReference>
<name>A0ABX1REE0_9PSEU</name>
<proteinExistence type="predicted"/>
<accession>A0ABX1REE0</accession>